<keyword evidence="1" id="KW-0175">Coiled coil</keyword>
<feature type="region of interest" description="Disordered" evidence="2">
    <location>
        <begin position="369"/>
        <end position="400"/>
    </location>
</feature>
<dbReference type="InterPro" id="IPR016047">
    <property type="entry name" value="M23ase_b-sheet_dom"/>
</dbReference>
<proteinExistence type="predicted"/>
<evidence type="ECO:0000313" key="5">
    <source>
        <dbReference type="EMBL" id="SMB91642.1"/>
    </source>
</evidence>
<feature type="coiled-coil region" evidence="1">
    <location>
        <begin position="52"/>
        <end position="124"/>
    </location>
</feature>
<evidence type="ECO:0000256" key="1">
    <source>
        <dbReference type="SAM" id="Coils"/>
    </source>
</evidence>
<reference evidence="5 6" key="1">
    <citation type="submission" date="2017-04" db="EMBL/GenBank/DDBJ databases">
        <authorList>
            <person name="Afonso C.L."/>
            <person name="Miller P.J."/>
            <person name="Scott M.A."/>
            <person name="Spackman E."/>
            <person name="Goraichik I."/>
            <person name="Dimitrov K.M."/>
            <person name="Suarez D.L."/>
            <person name="Swayne D.E."/>
        </authorList>
    </citation>
    <scope>NUCLEOTIDE SEQUENCE [LARGE SCALE GENOMIC DNA]</scope>
    <source>
        <strain evidence="5 6">KR-140</strain>
    </source>
</reference>
<dbReference type="STRING" id="695939.SAMN00790413_01227"/>
<evidence type="ECO:0000256" key="3">
    <source>
        <dbReference type="SAM" id="SignalP"/>
    </source>
</evidence>
<dbReference type="Gene3D" id="6.10.250.3150">
    <property type="match status" value="1"/>
</dbReference>
<name>A0A1W1VE42_9DEIO</name>
<dbReference type="EMBL" id="FWWU01000009">
    <property type="protein sequence ID" value="SMB91642.1"/>
    <property type="molecule type" value="Genomic_DNA"/>
</dbReference>
<dbReference type="Gene3D" id="2.70.70.10">
    <property type="entry name" value="Glucose Permease (Domain IIA)"/>
    <property type="match status" value="1"/>
</dbReference>
<feature type="signal peptide" evidence="3">
    <location>
        <begin position="1"/>
        <end position="27"/>
    </location>
</feature>
<protein>
    <submittedName>
        <fullName evidence="5">Peptidase family M23</fullName>
    </submittedName>
</protein>
<dbReference type="Pfam" id="PF01551">
    <property type="entry name" value="Peptidase_M23"/>
    <property type="match status" value="1"/>
</dbReference>
<keyword evidence="6" id="KW-1185">Reference proteome</keyword>
<dbReference type="InterPro" id="IPR011055">
    <property type="entry name" value="Dup_hybrid_motif"/>
</dbReference>
<dbReference type="SUPFAM" id="SSF51261">
    <property type="entry name" value="Duplicated hybrid motif"/>
    <property type="match status" value="1"/>
</dbReference>
<keyword evidence="3" id="KW-0732">Signal</keyword>
<dbReference type="CDD" id="cd12797">
    <property type="entry name" value="M23_peptidase"/>
    <property type="match status" value="1"/>
</dbReference>
<organism evidence="5 6">
    <name type="scientific">Deinococcus hopiensis KR-140</name>
    <dbReference type="NCBI Taxonomy" id="695939"/>
    <lineage>
        <taxon>Bacteria</taxon>
        <taxon>Thermotogati</taxon>
        <taxon>Deinococcota</taxon>
        <taxon>Deinococci</taxon>
        <taxon>Deinococcales</taxon>
        <taxon>Deinococcaceae</taxon>
        <taxon>Deinococcus</taxon>
    </lineage>
</organism>
<dbReference type="Proteomes" id="UP000192582">
    <property type="component" value="Unassembled WGS sequence"/>
</dbReference>
<accession>A0A1W1VE42</accession>
<feature type="domain" description="M23ase beta-sheet core" evidence="4">
    <location>
        <begin position="462"/>
        <end position="528"/>
    </location>
</feature>
<feature type="compositionally biased region" description="Basic and acidic residues" evidence="2">
    <location>
        <begin position="379"/>
        <end position="391"/>
    </location>
</feature>
<evidence type="ECO:0000259" key="4">
    <source>
        <dbReference type="Pfam" id="PF01551"/>
    </source>
</evidence>
<gene>
    <name evidence="5" type="ORF">SAMN00790413_01227</name>
</gene>
<evidence type="ECO:0000256" key="2">
    <source>
        <dbReference type="SAM" id="MobiDB-lite"/>
    </source>
</evidence>
<dbReference type="AlphaFoldDB" id="A0A1W1VE42"/>
<evidence type="ECO:0000313" key="6">
    <source>
        <dbReference type="Proteomes" id="UP000192582"/>
    </source>
</evidence>
<sequence length="554" mass="61618">MIQPGVTLRRKLLLSAALLTGTGEGWAQIPAASTAQKAPQKAAASNGGPLTSARLKALQRQLQEQRQQVRQQRQDLERLQKNIKNLSSQQRQTLARLNTLSTSVADLENETATLAERVQLAQAQLEGTSAQRRVTQVRVNRLQGDLRQLLSALYRERSGRYLQLLSQSRSLSDLLIRLKYVNRAGQYNVEVTRTLRSEVQTLTRQRTQQAQETANLEALQRERLDKLTELRDRRAEQTRLLSGLRRSEQGQRVLAAQNQAQQALTARTISGLVGAAVQERAQLEEERRRRLEEERRRREAELRRIREAQERARQEALRQARVRAEQERQARIRAEQARIQAERERRAQLERERRARALAEAQAREAALRQAQAQAAREQAAREREQAERDAALAAQQRRAAQLQQEREALAQREAQVQQAQEQTVRELAPLPASSGPLAFPLPGGRITQPYGEGGAQWIVVEGGDGAQAVAALAGNVIATTNYASLGWVVLVDHGPAVTAYFGLADTRVGVGDRVDQGAPLGTVGGSPIFGPGRMAFQLNEVSGGSRQPVAPPF</sequence>
<feature type="compositionally biased region" description="Low complexity" evidence="2">
    <location>
        <begin position="369"/>
        <end position="378"/>
    </location>
</feature>
<feature type="chain" id="PRO_5013320506" evidence="3">
    <location>
        <begin position="28"/>
        <end position="554"/>
    </location>
</feature>